<proteinExistence type="predicted"/>
<organism evidence="1">
    <name type="scientific">mine drainage metagenome</name>
    <dbReference type="NCBI Taxonomy" id="410659"/>
    <lineage>
        <taxon>unclassified sequences</taxon>
        <taxon>metagenomes</taxon>
        <taxon>ecological metagenomes</taxon>
    </lineage>
</organism>
<dbReference type="AlphaFoldDB" id="A0A1J5SG73"/>
<dbReference type="Gene3D" id="2.60.40.3230">
    <property type="match status" value="1"/>
</dbReference>
<name>A0A1J5SG73_9ZZZZ</name>
<evidence type="ECO:0000313" key="1">
    <source>
        <dbReference type="EMBL" id="OIR07423.1"/>
    </source>
</evidence>
<reference evidence="1" key="1">
    <citation type="submission" date="2016-10" db="EMBL/GenBank/DDBJ databases">
        <title>Sequence of Gallionella enrichment culture.</title>
        <authorList>
            <person name="Poehlein A."/>
            <person name="Muehling M."/>
            <person name="Daniel R."/>
        </authorList>
    </citation>
    <scope>NUCLEOTIDE SEQUENCE</scope>
</reference>
<sequence length="135" mass="14897">MKATLLAALAVLGLAGCQSVNTVERAVPQATPHYVSDKRIITDSTLAASLRILNVSQVHVSSDLLKIQVQLENLKSRTMNFRYRVEWYDKSGILIDSPTDLWKPITLQGRETSAITAVATTPNAADFVVKFQEVR</sequence>
<gene>
    <name evidence="1" type="ORF">GALL_103820</name>
</gene>
<evidence type="ECO:0008006" key="2">
    <source>
        <dbReference type="Google" id="ProtNLM"/>
    </source>
</evidence>
<comment type="caution">
    <text evidence="1">The sequence shown here is derived from an EMBL/GenBank/DDBJ whole genome shotgun (WGS) entry which is preliminary data.</text>
</comment>
<dbReference type="EMBL" id="MLJW01000037">
    <property type="protein sequence ID" value="OIR07423.1"/>
    <property type="molecule type" value="Genomic_DNA"/>
</dbReference>
<dbReference type="InterPro" id="IPR038483">
    <property type="entry name" value="YcfL-like_sf"/>
</dbReference>
<accession>A0A1J5SG73</accession>
<protein>
    <recommendedName>
        <fullName evidence="2">DUF1425 domain-containing protein</fullName>
    </recommendedName>
</protein>
<dbReference type="Pfam" id="PF07233">
    <property type="entry name" value="DUF1425"/>
    <property type="match status" value="1"/>
</dbReference>
<dbReference type="InterPro" id="IPR010824">
    <property type="entry name" value="DUF1425"/>
</dbReference>
<dbReference type="CDD" id="cd09030">
    <property type="entry name" value="DUF1425"/>
    <property type="match status" value="1"/>
</dbReference>
<dbReference type="PROSITE" id="PS51257">
    <property type="entry name" value="PROKAR_LIPOPROTEIN"/>
    <property type="match status" value="1"/>
</dbReference>